<evidence type="ECO:0008006" key="4">
    <source>
        <dbReference type="Google" id="ProtNLM"/>
    </source>
</evidence>
<protein>
    <recommendedName>
        <fullName evidence="4">Ferredoxin subunit of nitrite reductase or a ring-hydroxylating dioxygenase</fullName>
    </recommendedName>
</protein>
<evidence type="ECO:0000313" key="2">
    <source>
        <dbReference type="EMBL" id="MFC4723139.1"/>
    </source>
</evidence>
<sequence length="141" mass="14960">MKQVLAVLSLLLLVACSKNDSINNCNYLLNLGVNVTVNLNLPQYSQLQFTGNSVYIANQGNGGIIVINAGSNLRAWDASDPNHPPSTCSVMQIVGANAKCSCADENEYSLFIGSSVGSSLPCGLKEYRVTPLGNNSYSITN</sequence>
<evidence type="ECO:0000313" key="3">
    <source>
        <dbReference type="Proteomes" id="UP001595953"/>
    </source>
</evidence>
<gene>
    <name evidence="2" type="ORF">ACFO5O_12455</name>
</gene>
<proteinExistence type="predicted"/>
<comment type="caution">
    <text evidence="2">The sequence shown here is derived from an EMBL/GenBank/DDBJ whole genome shotgun (WGS) entry which is preliminary data.</text>
</comment>
<accession>A0ABV9N744</accession>
<evidence type="ECO:0000256" key="1">
    <source>
        <dbReference type="SAM" id="SignalP"/>
    </source>
</evidence>
<dbReference type="PROSITE" id="PS51257">
    <property type="entry name" value="PROKAR_LIPOPROTEIN"/>
    <property type="match status" value="1"/>
</dbReference>
<keyword evidence="1" id="KW-0732">Signal</keyword>
<keyword evidence="3" id="KW-1185">Reference proteome</keyword>
<name>A0ABV9N744_9FLAO</name>
<reference evidence="3" key="1">
    <citation type="journal article" date="2019" name="Int. J. Syst. Evol. Microbiol.">
        <title>The Global Catalogue of Microorganisms (GCM) 10K type strain sequencing project: providing services to taxonomists for standard genome sequencing and annotation.</title>
        <authorList>
            <consortium name="The Broad Institute Genomics Platform"/>
            <consortium name="The Broad Institute Genome Sequencing Center for Infectious Disease"/>
            <person name="Wu L."/>
            <person name="Ma J."/>
        </authorList>
    </citation>
    <scope>NUCLEOTIDE SEQUENCE [LARGE SCALE GENOMIC DNA]</scope>
    <source>
        <strain evidence="3">CCUG 63682</strain>
    </source>
</reference>
<dbReference type="EMBL" id="JBHSGP010000014">
    <property type="protein sequence ID" value="MFC4723139.1"/>
    <property type="molecule type" value="Genomic_DNA"/>
</dbReference>
<feature type="chain" id="PRO_5045377682" description="Ferredoxin subunit of nitrite reductase or a ring-hydroxylating dioxygenase" evidence="1">
    <location>
        <begin position="21"/>
        <end position="141"/>
    </location>
</feature>
<organism evidence="2 3">
    <name type="scientific">Geojedonia litorea</name>
    <dbReference type="NCBI Taxonomy" id="1268269"/>
    <lineage>
        <taxon>Bacteria</taxon>
        <taxon>Pseudomonadati</taxon>
        <taxon>Bacteroidota</taxon>
        <taxon>Flavobacteriia</taxon>
        <taxon>Flavobacteriales</taxon>
        <taxon>Flavobacteriaceae</taxon>
        <taxon>Geojedonia</taxon>
    </lineage>
</organism>
<dbReference type="Proteomes" id="UP001595953">
    <property type="component" value="Unassembled WGS sequence"/>
</dbReference>
<feature type="signal peptide" evidence="1">
    <location>
        <begin position="1"/>
        <end position="20"/>
    </location>
</feature>
<dbReference type="RefSeq" id="WP_387964254.1">
    <property type="nucleotide sequence ID" value="NZ_JBHSGP010000014.1"/>
</dbReference>